<dbReference type="GO" id="GO:0051865">
    <property type="term" value="P:protein autoubiquitination"/>
    <property type="evidence" value="ECO:0007669"/>
    <property type="project" value="TreeGrafter"/>
</dbReference>
<dbReference type="GO" id="GO:0030332">
    <property type="term" value="F:cyclin binding"/>
    <property type="evidence" value="ECO:0007669"/>
    <property type="project" value="TreeGrafter"/>
</dbReference>
<dbReference type="Pfam" id="PF09814">
    <property type="entry name" value="HECT_2"/>
    <property type="match status" value="1"/>
</dbReference>
<sequence>MPATTGLQSPRYFTEYLPRLCSVSVCVEVKRPEIDKLSIKDNRLLISTKTQIISIPLAGKTADYDDILSFARIENDFITLKVPAVADKAVSSIDQLTNTDDSIWSIRDLKQHPNGILECAACCQPIADLSKIRKLHSMPSEMWYEMMEFWHCHKPTNGNYTNDKIANRFNNLKPALDTLIVGVYYFLAPSLPSIFAEDQFVKCAGCHQILGEVENNNYKLLKWKLALRDRDTRQECSCVIYLYSYLLDSIASTAVRFFLVKSRSSRVLLWCFNFGIDVTFPSCYLKNCLKIMYIDHENEITIFLEQSDGEGTNQRSLHNRYEVVDLEDDMMAETFNELNAINSELPTTQRRFNQWKVSYLGRKL</sequence>
<dbReference type="GO" id="GO:0000151">
    <property type="term" value="C:ubiquitin ligase complex"/>
    <property type="evidence" value="ECO:0007669"/>
    <property type="project" value="TreeGrafter"/>
</dbReference>
<dbReference type="Proteomes" id="UP000788993">
    <property type="component" value="Unassembled WGS sequence"/>
</dbReference>
<keyword evidence="2" id="KW-1185">Reference proteome</keyword>
<dbReference type="GO" id="GO:0061630">
    <property type="term" value="F:ubiquitin protein ligase activity"/>
    <property type="evidence" value="ECO:0007669"/>
    <property type="project" value="TreeGrafter"/>
</dbReference>
<dbReference type="GO" id="GO:0031624">
    <property type="term" value="F:ubiquitin conjugating enzyme binding"/>
    <property type="evidence" value="ECO:0007669"/>
    <property type="project" value="TreeGrafter"/>
</dbReference>
<name>A0A1B7SQJ1_9ASCO</name>
<dbReference type="InterPro" id="IPR019193">
    <property type="entry name" value="UBQ-conj_enz_E2-bd_prot"/>
</dbReference>
<reference evidence="1" key="2">
    <citation type="submission" date="2021-01" db="EMBL/GenBank/DDBJ databases">
        <authorList>
            <person name="Schikora-Tamarit M.A."/>
        </authorList>
    </citation>
    <scope>NUCLEOTIDE SEQUENCE</scope>
    <source>
        <strain evidence="1">NCAIM Y.01608</strain>
    </source>
</reference>
<evidence type="ECO:0000313" key="2">
    <source>
        <dbReference type="Proteomes" id="UP000788993"/>
    </source>
</evidence>
<dbReference type="GO" id="GO:0006513">
    <property type="term" value="P:protein monoubiquitination"/>
    <property type="evidence" value="ECO:0007669"/>
    <property type="project" value="TreeGrafter"/>
</dbReference>
<dbReference type="GO" id="GO:0005634">
    <property type="term" value="C:nucleus"/>
    <property type="evidence" value="ECO:0007669"/>
    <property type="project" value="TreeGrafter"/>
</dbReference>
<dbReference type="AlphaFoldDB" id="A0A1B7SQJ1"/>
<dbReference type="PANTHER" id="PTHR31531">
    <property type="entry name" value="E3 UBIQUITIN-PROTEIN LIGASE E3D FAMILY MEMBER"/>
    <property type="match status" value="1"/>
</dbReference>
<dbReference type="RefSeq" id="XP_018213418.1">
    <property type="nucleotide sequence ID" value="XM_018353695.1"/>
</dbReference>
<accession>A0A1B7SQJ1</accession>
<dbReference type="GO" id="GO:0000209">
    <property type="term" value="P:protein polyubiquitination"/>
    <property type="evidence" value="ECO:0007669"/>
    <property type="project" value="TreeGrafter"/>
</dbReference>
<reference evidence="1" key="1">
    <citation type="journal article" date="2021" name="Open Biol.">
        <title>Shared evolutionary footprints suggest mitochondrial oxidative damage underlies multiple complex I losses in fungi.</title>
        <authorList>
            <person name="Schikora-Tamarit M.A."/>
            <person name="Marcet-Houben M."/>
            <person name="Nosek J."/>
            <person name="Gabaldon T."/>
        </authorList>
    </citation>
    <scope>NUCLEOTIDE SEQUENCE</scope>
    <source>
        <strain evidence="1">NCAIM Y.01608</strain>
    </source>
</reference>
<dbReference type="EMBL" id="JAEUBD010001571">
    <property type="protein sequence ID" value="KAH3658811.1"/>
    <property type="molecule type" value="Genomic_DNA"/>
</dbReference>
<dbReference type="PANTHER" id="PTHR31531:SF2">
    <property type="entry name" value="E3 UBIQUITIN-PROTEIN LIGASE E3D"/>
    <property type="match status" value="1"/>
</dbReference>
<protein>
    <submittedName>
        <fullName evidence="1">Uncharacterized protein</fullName>
    </submittedName>
</protein>
<dbReference type="GO" id="GO:0043161">
    <property type="term" value="P:proteasome-mediated ubiquitin-dependent protein catabolic process"/>
    <property type="evidence" value="ECO:0007669"/>
    <property type="project" value="TreeGrafter"/>
</dbReference>
<comment type="caution">
    <text evidence="1">The sequence shown here is derived from an EMBL/GenBank/DDBJ whole genome shotgun (WGS) entry which is preliminary data.</text>
</comment>
<gene>
    <name evidence="1" type="ORF">OGATHE_006537</name>
</gene>
<evidence type="ECO:0000313" key="1">
    <source>
        <dbReference type="EMBL" id="KAH3658811.1"/>
    </source>
</evidence>
<dbReference type="GO" id="GO:0005829">
    <property type="term" value="C:cytosol"/>
    <property type="evidence" value="ECO:0007669"/>
    <property type="project" value="TreeGrafter"/>
</dbReference>
<proteinExistence type="predicted"/>
<organism evidence="1 2">
    <name type="scientific">Ogataea polymorpha</name>
    <dbReference type="NCBI Taxonomy" id="460523"/>
    <lineage>
        <taxon>Eukaryota</taxon>
        <taxon>Fungi</taxon>
        <taxon>Dikarya</taxon>
        <taxon>Ascomycota</taxon>
        <taxon>Saccharomycotina</taxon>
        <taxon>Pichiomycetes</taxon>
        <taxon>Pichiales</taxon>
        <taxon>Pichiaceae</taxon>
        <taxon>Ogataea</taxon>
    </lineage>
</organism>